<accession>A0A7C3PJK3</accession>
<evidence type="ECO:0000256" key="2">
    <source>
        <dbReference type="ARBA" id="ARBA00022475"/>
    </source>
</evidence>
<dbReference type="AlphaFoldDB" id="A0A7C3PJK3"/>
<feature type="region of interest" description="Disordered" evidence="6">
    <location>
        <begin position="78"/>
        <end position="124"/>
    </location>
</feature>
<reference evidence="8" key="1">
    <citation type="journal article" date="2020" name="mSystems">
        <title>Genome- and Community-Level Interaction Insights into Carbon Utilization and Element Cycling Functions of Hydrothermarchaeota in Hydrothermal Sediment.</title>
        <authorList>
            <person name="Zhou Z."/>
            <person name="Liu Y."/>
            <person name="Xu W."/>
            <person name="Pan J."/>
            <person name="Luo Z.H."/>
            <person name="Li M."/>
        </authorList>
    </citation>
    <scope>NUCLEOTIDE SEQUENCE [LARGE SCALE GENOMIC DNA]</scope>
    <source>
        <strain evidence="8">SpSt-418</strain>
    </source>
</reference>
<keyword evidence="3 7" id="KW-0812">Transmembrane</keyword>
<protein>
    <submittedName>
        <fullName evidence="8">Cellulose biosynthesis cyclic di-GMP-binding regulatory protein BcsB</fullName>
    </submittedName>
</protein>
<proteinExistence type="predicted"/>
<gene>
    <name evidence="8" type="ORF">ENR64_18145</name>
</gene>
<dbReference type="InterPro" id="IPR018513">
    <property type="entry name" value="Cell_synthase_bac"/>
</dbReference>
<evidence type="ECO:0000256" key="4">
    <source>
        <dbReference type="ARBA" id="ARBA00022989"/>
    </source>
</evidence>
<keyword evidence="5 7" id="KW-0472">Membrane</keyword>
<dbReference type="Pfam" id="PF03170">
    <property type="entry name" value="BcsB"/>
    <property type="match status" value="1"/>
</dbReference>
<dbReference type="GO" id="GO:0005886">
    <property type="term" value="C:plasma membrane"/>
    <property type="evidence" value="ECO:0007669"/>
    <property type="project" value="UniProtKB-SubCell"/>
</dbReference>
<evidence type="ECO:0000256" key="1">
    <source>
        <dbReference type="ARBA" id="ARBA00004162"/>
    </source>
</evidence>
<sequence>MKGTHRPELPKQRSTQKSYFRATFWLLLSSPAWLFLAGIATQAQTDKSIQRQEDQLIRQYSPSGSAPVYRLPKAAPAPVYRPPAAPAPRRSVSEPAPEPEPAPRSAPSAPSRPAEPATAAKPAANLGPLSRYEVEFNRSPVVGNALQLRGAYSEVRFGFTRPRDWNVQAVKALIRFKHSPALLANRSNLTVRVNGVSVGSTPLNRRSGQIGQLLVSIPPRVLQNYNEVTLVAQQNNSPECPENPGDPTLWTEVLPDSKVMLDFRPVAVPLDLSNYPYPFFDPLSLDTNRIAYLTPEQPNEAWLTSMAQFQAGLGRLADFRPLETRLFKKLEEVPLGQRLVIIGTPAEQSALRGLKLPLQVVNNQLVDESKTPLAEDVGVLMLGTTRNGQVPVLVITGNGPDGVSKAVQLLVQADQRKLTTGQYMTVSEVPDVPSPSPRSWPRFIPANDSFKLSDLMGAENKAMEDVTVRGAYAPPVDFNFRALPDDRLKRGSTMTLRYSHSPQVNPRLSTLEVRIDGVPIGGKRLTKEDGVTKDTFKLDLPPDLIKPDSKMQVVFNLTPKELGQCQTMPDQQLWGTVHSDTSFDLQRENAVQLPDLGLLKAGYPFAAPQDLSTTAIAVPDSPNAAELQTLLEFSERLGRLSQSDTVKLRVFTAGTLPEDVRQESNLVGIGRRERFPFPEINEAKGFQLGNFFTRSNGQSQVQTAPDTGGVVKQVVSPWNNNRVLLALTAQDDAGLGKVQDLFERDILFFQLKDDTVVVNTTKDNPSPYDVNDYSFESFREADRTRQIENTSPINKVSNFLSNNWYLLPTGIILAALGMYGVAQLYLKRLAVGDKK</sequence>
<dbReference type="PANTHER" id="PTHR39083:SF1">
    <property type="entry name" value="CYCLIC DI-GMP-BINDING PROTEIN"/>
    <property type="match status" value="1"/>
</dbReference>
<comment type="subcellular location">
    <subcellularLocation>
        <location evidence="1">Cell membrane</location>
        <topology evidence="1">Single-pass membrane protein</topology>
    </subcellularLocation>
</comment>
<keyword evidence="2" id="KW-1003">Cell membrane</keyword>
<comment type="caution">
    <text evidence="8">The sequence shown here is derived from an EMBL/GenBank/DDBJ whole genome shotgun (WGS) entry which is preliminary data.</text>
</comment>
<evidence type="ECO:0000256" key="5">
    <source>
        <dbReference type="ARBA" id="ARBA00023136"/>
    </source>
</evidence>
<dbReference type="Gene3D" id="2.60.120.260">
    <property type="entry name" value="Galactose-binding domain-like"/>
    <property type="match status" value="2"/>
</dbReference>
<feature type="compositionally biased region" description="Low complexity" evidence="6">
    <location>
        <begin position="105"/>
        <end position="124"/>
    </location>
</feature>
<name>A0A7C3PJK3_9CYAN</name>
<dbReference type="GO" id="GO:0006011">
    <property type="term" value="P:UDP-alpha-D-glucose metabolic process"/>
    <property type="evidence" value="ECO:0007669"/>
    <property type="project" value="InterPro"/>
</dbReference>
<dbReference type="EMBL" id="DSRU01000260">
    <property type="protein sequence ID" value="HFM99640.1"/>
    <property type="molecule type" value="Genomic_DNA"/>
</dbReference>
<evidence type="ECO:0000256" key="3">
    <source>
        <dbReference type="ARBA" id="ARBA00022692"/>
    </source>
</evidence>
<dbReference type="PANTHER" id="PTHR39083">
    <property type="entry name" value="CYCLIC DI-GMP-BINDING PROTEIN"/>
    <property type="match status" value="1"/>
</dbReference>
<keyword evidence="4 7" id="KW-1133">Transmembrane helix</keyword>
<feature type="transmembrane region" description="Helical" evidence="7">
    <location>
        <begin position="804"/>
        <end position="826"/>
    </location>
</feature>
<organism evidence="8">
    <name type="scientific">Oscillatoriales cyanobacterium SpSt-418</name>
    <dbReference type="NCBI Taxonomy" id="2282169"/>
    <lineage>
        <taxon>Bacteria</taxon>
        <taxon>Bacillati</taxon>
        <taxon>Cyanobacteriota</taxon>
        <taxon>Cyanophyceae</taxon>
        <taxon>Oscillatoriophycideae</taxon>
        <taxon>Oscillatoriales</taxon>
    </lineage>
</organism>
<evidence type="ECO:0000313" key="8">
    <source>
        <dbReference type="EMBL" id="HFM99640.1"/>
    </source>
</evidence>
<evidence type="ECO:0000256" key="7">
    <source>
        <dbReference type="SAM" id="Phobius"/>
    </source>
</evidence>
<evidence type="ECO:0000256" key="6">
    <source>
        <dbReference type="SAM" id="MobiDB-lite"/>
    </source>
</evidence>